<comment type="caution">
    <text evidence="4">The sequence shown here is derived from an EMBL/GenBank/DDBJ whole genome shotgun (WGS) entry which is preliminary data.</text>
</comment>
<evidence type="ECO:0000313" key="5">
    <source>
        <dbReference type="Proteomes" id="UP000433883"/>
    </source>
</evidence>
<evidence type="ECO:0000313" key="6">
    <source>
        <dbReference type="Proteomes" id="UP000447873"/>
    </source>
</evidence>
<name>A0A8H3V256_VENIN</name>
<sequence length="236" mass="26160">MKWPKKADASQPDQLSDTAPEEIVATTVSDQPREKSVQRTLFSICNNAFSKNDFEAFLASLVLKSLLLLSDVAYLRANRQVWHDLSNLYKNTKKFQDWAEGEKGADAKEVDDYIPTELLEVMFEPMASTDVLRTFARGSVENRVLLHVVTAPLRKICVNVVAGLRGSGRGRFDGDGGFIVTPFAEEGKRGQSGVLDTSSILKEARRAGLSWLGKQDRESVTALVKDGISLLEKVRK</sequence>
<dbReference type="EMBL" id="WNWR01000765">
    <property type="protein sequence ID" value="KAE9969598.1"/>
    <property type="molecule type" value="Genomic_DNA"/>
</dbReference>
<dbReference type="Proteomes" id="UP000490939">
    <property type="component" value="Unassembled WGS sequence"/>
</dbReference>
<gene>
    <name evidence="4" type="ORF">BLS_000149</name>
    <name evidence="2" type="ORF">EG327_010564</name>
    <name evidence="3" type="ORF">EG328_005721</name>
</gene>
<evidence type="ECO:0000313" key="3">
    <source>
        <dbReference type="EMBL" id="KAE9971360.1"/>
    </source>
</evidence>
<organism evidence="4 5">
    <name type="scientific">Venturia inaequalis</name>
    <name type="common">Apple scab fungus</name>
    <dbReference type="NCBI Taxonomy" id="5025"/>
    <lineage>
        <taxon>Eukaryota</taxon>
        <taxon>Fungi</taxon>
        <taxon>Dikarya</taxon>
        <taxon>Ascomycota</taxon>
        <taxon>Pezizomycotina</taxon>
        <taxon>Dothideomycetes</taxon>
        <taxon>Pleosporomycetidae</taxon>
        <taxon>Venturiales</taxon>
        <taxon>Venturiaceae</taxon>
        <taxon>Venturia</taxon>
    </lineage>
</organism>
<evidence type="ECO:0000313" key="2">
    <source>
        <dbReference type="EMBL" id="KAE9969598.1"/>
    </source>
</evidence>
<accession>A0A8H3V256</accession>
<dbReference type="OrthoDB" id="3930783at2759"/>
<feature type="region of interest" description="Disordered" evidence="1">
    <location>
        <begin position="1"/>
        <end position="22"/>
    </location>
</feature>
<evidence type="ECO:0000313" key="4">
    <source>
        <dbReference type="EMBL" id="KAE9978979.1"/>
    </source>
</evidence>
<evidence type="ECO:0000256" key="1">
    <source>
        <dbReference type="SAM" id="MobiDB-lite"/>
    </source>
</evidence>
<protein>
    <submittedName>
        <fullName evidence="4">Uncharacterized protein</fullName>
    </submittedName>
</protein>
<dbReference type="AlphaFoldDB" id="A0A8H3V256"/>
<dbReference type="EMBL" id="WNWS01000301">
    <property type="protein sequence ID" value="KAE9971360.1"/>
    <property type="molecule type" value="Genomic_DNA"/>
</dbReference>
<proteinExistence type="predicted"/>
<dbReference type="Proteomes" id="UP000433883">
    <property type="component" value="Unassembled WGS sequence"/>
</dbReference>
<keyword evidence="7" id="KW-1185">Reference proteome</keyword>
<reference evidence="4 5" key="1">
    <citation type="submission" date="2019-11" db="EMBL/GenBank/DDBJ databases">
        <title>Venturia inaequalis Genome Resource.</title>
        <authorList>
            <person name="Lichtner F.J."/>
        </authorList>
    </citation>
    <scope>NUCLEOTIDE SEQUENCE [LARGE SCALE GENOMIC DNA]</scope>
    <source>
        <strain evidence="3 6">120213</strain>
        <strain evidence="4">Bline_iso_100314</strain>
        <strain evidence="2 7">DMI_063113</strain>
    </source>
</reference>
<dbReference type="EMBL" id="WNWQ01000101">
    <property type="protein sequence ID" value="KAE9978979.1"/>
    <property type="molecule type" value="Genomic_DNA"/>
</dbReference>
<evidence type="ECO:0000313" key="7">
    <source>
        <dbReference type="Proteomes" id="UP000490939"/>
    </source>
</evidence>
<dbReference type="Proteomes" id="UP000447873">
    <property type="component" value="Unassembled WGS sequence"/>
</dbReference>